<feature type="transmembrane region" description="Helical" evidence="8">
    <location>
        <begin position="467"/>
        <end position="484"/>
    </location>
</feature>
<evidence type="ECO:0000256" key="2">
    <source>
        <dbReference type="ARBA" id="ARBA00022448"/>
    </source>
</evidence>
<comment type="subcellular location">
    <subcellularLocation>
        <location evidence="1">Endomembrane system</location>
        <topology evidence="1">Multi-pass membrane protein</topology>
    </subcellularLocation>
</comment>
<organism evidence="11 12">
    <name type="scientific">Trichoplax adhaerens</name>
    <name type="common">Trichoplax reptans</name>
    <dbReference type="NCBI Taxonomy" id="10228"/>
    <lineage>
        <taxon>Eukaryota</taxon>
        <taxon>Metazoa</taxon>
        <taxon>Placozoa</taxon>
        <taxon>Uniplacotomia</taxon>
        <taxon>Trichoplacea</taxon>
        <taxon>Trichoplacidae</taxon>
        <taxon>Trichoplax</taxon>
    </lineage>
</organism>
<name>B3S273_TRIAD</name>
<dbReference type="InterPro" id="IPR004837">
    <property type="entry name" value="NaCa_Exmemb"/>
</dbReference>
<feature type="transmembrane region" description="Helical" evidence="8">
    <location>
        <begin position="397"/>
        <end position="416"/>
    </location>
</feature>
<dbReference type="GO" id="GO:0070588">
    <property type="term" value="P:calcium ion transmembrane transport"/>
    <property type="evidence" value="ECO:0000318"/>
    <property type="project" value="GO_Central"/>
</dbReference>
<feature type="region of interest" description="Disordered" evidence="7">
    <location>
        <begin position="316"/>
        <end position="353"/>
    </location>
</feature>
<evidence type="ECO:0000313" key="12">
    <source>
        <dbReference type="Proteomes" id="UP000009022"/>
    </source>
</evidence>
<keyword evidence="12" id="KW-1185">Reference proteome</keyword>
<evidence type="ECO:0000256" key="3">
    <source>
        <dbReference type="ARBA" id="ARBA00022692"/>
    </source>
</evidence>
<evidence type="ECO:0000259" key="10">
    <source>
        <dbReference type="Pfam" id="PF01699"/>
    </source>
</evidence>
<dbReference type="eggNOG" id="ENOG502QV8Y">
    <property type="taxonomic scope" value="Eukaryota"/>
</dbReference>
<dbReference type="GO" id="GO:0012505">
    <property type="term" value="C:endomembrane system"/>
    <property type="evidence" value="ECO:0007669"/>
    <property type="project" value="UniProtKB-SubCell"/>
</dbReference>
<accession>B3S273</accession>
<gene>
    <name evidence="11" type="ORF">TRIADDRAFT_57950</name>
</gene>
<evidence type="ECO:0000256" key="1">
    <source>
        <dbReference type="ARBA" id="ARBA00004127"/>
    </source>
</evidence>
<feature type="compositionally biased region" description="Basic and acidic residues" evidence="7">
    <location>
        <begin position="327"/>
        <end position="353"/>
    </location>
</feature>
<dbReference type="AlphaFoldDB" id="B3S273"/>
<evidence type="ECO:0000256" key="8">
    <source>
        <dbReference type="SAM" id="Phobius"/>
    </source>
</evidence>
<dbReference type="PANTHER" id="PTHR31503">
    <property type="entry name" value="VACUOLAR CALCIUM ION TRANSPORTER"/>
    <property type="match status" value="1"/>
</dbReference>
<proteinExistence type="predicted"/>
<evidence type="ECO:0000256" key="4">
    <source>
        <dbReference type="ARBA" id="ARBA00022989"/>
    </source>
</evidence>
<dbReference type="GO" id="GO:0015369">
    <property type="term" value="F:calcium:proton antiporter activity"/>
    <property type="evidence" value="ECO:0000318"/>
    <property type="project" value="GO_Central"/>
</dbReference>
<dbReference type="GO" id="GO:0006874">
    <property type="term" value="P:intracellular calcium ion homeostasis"/>
    <property type="evidence" value="ECO:0000318"/>
    <property type="project" value="GO_Central"/>
</dbReference>
<keyword evidence="6 8" id="KW-0472">Membrane</keyword>
<feature type="transmembrane region" description="Helical" evidence="8">
    <location>
        <begin position="142"/>
        <end position="167"/>
    </location>
</feature>
<dbReference type="RefSeq" id="XP_002113975.1">
    <property type="nucleotide sequence ID" value="XM_002113939.1"/>
</dbReference>
<feature type="domain" description="Sodium/calcium exchanger membrane region" evidence="10">
    <location>
        <begin position="360"/>
        <end position="507"/>
    </location>
</feature>
<dbReference type="Proteomes" id="UP000009022">
    <property type="component" value="Unassembled WGS sequence"/>
</dbReference>
<dbReference type="InParanoid" id="B3S273"/>
<evidence type="ECO:0000256" key="9">
    <source>
        <dbReference type="SAM" id="SignalP"/>
    </source>
</evidence>
<feature type="transmembrane region" description="Helical" evidence="8">
    <location>
        <begin position="491"/>
        <end position="510"/>
    </location>
</feature>
<dbReference type="GO" id="GO:0016020">
    <property type="term" value="C:membrane"/>
    <property type="evidence" value="ECO:0007669"/>
    <property type="project" value="InterPro"/>
</dbReference>
<dbReference type="KEGG" id="tad:TRIADDRAFT_57950"/>
<protein>
    <recommendedName>
        <fullName evidence="10">Sodium/calcium exchanger membrane region domain-containing protein</fullName>
    </recommendedName>
</protein>
<feature type="transmembrane region" description="Helical" evidence="8">
    <location>
        <begin position="361"/>
        <end position="385"/>
    </location>
</feature>
<dbReference type="TCDB" id="2.A.19.10.2">
    <property type="family name" value="the ca(2+):cation antiporter (caca) family"/>
</dbReference>
<feature type="domain" description="Sodium/calcium exchanger membrane region" evidence="10">
    <location>
        <begin position="76"/>
        <end position="217"/>
    </location>
</feature>
<evidence type="ECO:0000256" key="5">
    <source>
        <dbReference type="ARBA" id="ARBA00023065"/>
    </source>
</evidence>
<feature type="transmembrane region" description="Helical" evidence="8">
    <location>
        <begin position="196"/>
        <end position="215"/>
    </location>
</feature>
<keyword evidence="3 8" id="KW-0812">Transmembrane</keyword>
<feature type="region of interest" description="Disordered" evidence="7">
    <location>
        <begin position="272"/>
        <end position="294"/>
    </location>
</feature>
<reference evidence="11 12" key="1">
    <citation type="journal article" date="2008" name="Nature">
        <title>The Trichoplax genome and the nature of placozoans.</title>
        <authorList>
            <person name="Srivastava M."/>
            <person name="Begovic E."/>
            <person name="Chapman J."/>
            <person name="Putnam N.H."/>
            <person name="Hellsten U."/>
            <person name="Kawashima T."/>
            <person name="Kuo A."/>
            <person name="Mitros T."/>
            <person name="Salamov A."/>
            <person name="Carpenter M.L."/>
            <person name="Signorovitch A.Y."/>
            <person name="Moreno M.A."/>
            <person name="Kamm K."/>
            <person name="Grimwood J."/>
            <person name="Schmutz J."/>
            <person name="Shapiro H."/>
            <person name="Grigoriev I.V."/>
            <person name="Buss L.W."/>
            <person name="Schierwater B."/>
            <person name="Dellaporta S.L."/>
            <person name="Rokhsar D.S."/>
        </authorList>
    </citation>
    <scope>NUCLEOTIDE SEQUENCE [LARGE SCALE GENOMIC DNA]</scope>
    <source>
        <strain evidence="11 12">Grell-BS-1999</strain>
    </source>
</reference>
<dbReference type="CTD" id="6755505"/>
<keyword evidence="4 8" id="KW-1133">Transmembrane helix</keyword>
<dbReference type="OrthoDB" id="26525at2759"/>
<dbReference type="Pfam" id="PF01699">
    <property type="entry name" value="Na_Ca_ex"/>
    <property type="match status" value="2"/>
</dbReference>
<evidence type="ECO:0000256" key="6">
    <source>
        <dbReference type="ARBA" id="ARBA00023136"/>
    </source>
</evidence>
<dbReference type="HOGENOM" id="CLU_023891_0_0_1"/>
<dbReference type="EMBL" id="DS985247">
    <property type="protein sequence ID" value="EDV23065.1"/>
    <property type="molecule type" value="Genomic_DNA"/>
</dbReference>
<feature type="transmembrane region" description="Helical" evidence="8">
    <location>
        <begin position="235"/>
        <end position="257"/>
    </location>
</feature>
<dbReference type="PANTHER" id="PTHR31503:SF36">
    <property type="entry name" value="SODIUM_CALCIUM EXCHANGER MEMBRANE REGION DOMAIN-CONTAINING PROTEIN"/>
    <property type="match status" value="1"/>
</dbReference>
<feature type="transmembrane region" description="Helical" evidence="8">
    <location>
        <begin position="72"/>
        <end position="93"/>
    </location>
</feature>
<dbReference type="InterPro" id="IPR004713">
    <property type="entry name" value="CaH_exchang"/>
</dbReference>
<dbReference type="OMA" id="HTMKFLS"/>
<dbReference type="GeneID" id="6755505"/>
<feature type="signal peptide" evidence="9">
    <location>
        <begin position="1"/>
        <end position="30"/>
    </location>
</feature>
<dbReference type="PhylomeDB" id="B3S273"/>
<evidence type="ECO:0000256" key="7">
    <source>
        <dbReference type="SAM" id="MobiDB-lite"/>
    </source>
</evidence>
<keyword evidence="2" id="KW-0813">Transport</keyword>
<feature type="transmembrane region" description="Helical" evidence="8">
    <location>
        <begin position="437"/>
        <end position="461"/>
    </location>
</feature>
<evidence type="ECO:0000313" key="11">
    <source>
        <dbReference type="EMBL" id="EDV23065.1"/>
    </source>
</evidence>
<keyword evidence="5" id="KW-0406">Ion transport</keyword>
<sequence>MAASRTINSWVFLIIALSFLVQTNIHSSQAAVIFDIDSNVSQPLPTTDNTSGGAGDTCYQMRHSWFPCANNIPGNLILMVFYGTILIMAAKLISDGAELLLDLGLPASIIGGLVLPLLGAIPDAVMILVSGLGPKELAQRKISVGMGALAGSTIMLLTLAWAGSLIIGRCDLGEDGKAIEKTGADKFSLTRQGVTVMSDVKVGVIVMVLTSLSYLVVQTADWVYGPSKVGPQPAYIRYCALATMIISIISCIVNMAYLPSKIGDVERAQDHNTKVAGTSQANEDEESTNEKSRLVPPAAGLSKKYFTAWKVMASAKESQEEKEEEESPKQDENEQKKETDEPKGKDSDEPEDKDKVLKKSIAMLLGGLLLVTFFSDPMCNAVVALTNPYNENYIPISAFYISFVVNPICSNASELISSLQFAAKRKRLNITVTYSQLYGAATMNNTLCLAVFTGLVFFRGLQWESSAEVLVILIVVWFVAIFGYRETYKVWMGFPIAVMYIFSIVLVAILQSPLVGWK</sequence>
<keyword evidence="9" id="KW-0732">Signal</keyword>
<feature type="transmembrane region" description="Helical" evidence="8">
    <location>
        <begin position="100"/>
        <end position="122"/>
    </location>
</feature>
<feature type="chain" id="PRO_5002797216" description="Sodium/calcium exchanger membrane region domain-containing protein" evidence="9">
    <location>
        <begin position="31"/>
        <end position="518"/>
    </location>
</feature>